<keyword evidence="2" id="KW-1185">Reference proteome</keyword>
<dbReference type="EC" id="3.1.3.16" evidence="1"/>
<organism evidence="1 2">
    <name type="scientific">Spiromyces aspiralis</name>
    <dbReference type="NCBI Taxonomy" id="68401"/>
    <lineage>
        <taxon>Eukaryota</taxon>
        <taxon>Fungi</taxon>
        <taxon>Fungi incertae sedis</taxon>
        <taxon>Zoopagomycota</taxon>
        <taxon>Kickxellomycotina</taxon>
        <taxon>Kickxellomycetes</taxon>
        <taxon>Kickxellales</taxon>
        <taxon>Kickxellaceae</taxon>
        <taxon>Spiromyces</taxon>
    </lineage>
</organism>
<evidence type="ECO:0000313" key="1">
    <source>
        <dbReference type="EMBL" id="KAJ1672868.1"/>
    </source>
</evidence>
<evidence type="ECO:0000313" key="2">
    <source>
        <dbReference type="Proteomes" id="UP001145114"/>
    </source>
</evidence>
<dbReference type="Proteomes" id="UP001145114">
    <property type="component" value="Unassembled WGS sequence"/>
</dbReference>
<keyword evidence="1" id="KW-0378">Hydrolase</keyword>
<accession>A0ACC1H8V0</accession>
<comment type="caution">
    <text evidence="1">The sequence shown here is derived from an EMBL/GenBank/DDBJ whole genome shotgun (WGS) entry which is preliminary data.</text>
</comment>
<gene>
    <name evidence="1" type="primary">SSU72_1</name>
    <name evidence="1" type="ORF">EV182_006333</name>
</gene>
<protein>
    <submittedName>
        <fullName evidence="1">RNA polymerase II subunit A C-terminal domain phosphatase</fullName>
        <ecNumber evidence="1">3.1.3.16</ecNumber>
    </submittedName>
</protein>
<proteinExistence type="predicted"/>
<sequence length="75" mass="8605">MPELLSRGGKRARMTHVINVEIKDNHEDAALGGRVILQIAKLIEKAKDLESEIEDILEQVQSRNEHVILYTSMFY</sequence>
<name>A0ACC1H8V0_9FUNG</name>
<dbReference type="EMBL" id="JAMZIH010007713">
    <property type="protein sequence ID" value="KAJ1672868.1"/>
    <property type="molecule type" value="Genomic_DNA"/>
</dbReference>
<reference evidence="1" key="1">
    <citation type="submission" date="2022-06" db="EMBL/GenBank/DDBJ databases">
        <title>Phylogenomic reconstructions and comparative analyses of Kickxellomycotina fungi.</title>
        <authorList>
            <person name="Reynolds N.K."/>
            <person name="Stajich J.E."/>
            <person name="Barry K."/>
            <person name="Grigoriev I.V."/>
            <person name="Crous P."/>
            <person name="Smith M.E."/>
        </authorList>
    </citation>
    <scope>NUCLEOTIDE SEQUENCE</scope>
    <source>
        <strain evidence="1">RSA 2271</strain>
    </source>
</reference>